<dbReference type="Gene3D" id="3.30.420.40">
    <property type="match status" value="2"/>
</dbReference>
<dbReference type="Proteomes" id="UP000515856">
    <property type="component" value="Chromosome"/>
</dbReference>
<reference evidence="2 3" key="1">
    <citation type="submission" date="2020-08" db="EMBL/GenBank/DDBJ databases">
        <authorList>
            <person name="Liu C."/>
            <person name="Sun Q."/>
        </authorList>
    </citation>
    <scope>NUCLEOTIDE SEQUENCE [LARGE SCALE GENOMIC DNA]</scope>
    <source>
        <strain evidence="2 3">NSJ-61</strain>
    </source>
</reference>
<dbReference type="AlphaFoldDB" id="A0A7G9GTL8"/>
<accession>A0A7G9GTL8</accession>
<dbReference type="RefSeq" id="WP_117455664.1">
    <property type="nucleotide sequence ID" value="NZ_CP060636.1"/>
</dbReference>
<gene>
    <name evidence="2" type="ORF">H9Q80_09550</name>
</gene>
<dbReference type="PANTHER" id="PTHR18964:SF170">
    <property type="entry name" value="SUGAR KINASE"/>
    <property type="match status" value="1"/>
</dbReference>
<organism evidence="2 3">
    <name type="scientific">[Eubacterium] hominis</name>
    <dbReference type="NCBI Taxonomy" id="2764325"/>
    <lineage>
        <taxon>Bacteria</taxon>
        <taxon>Bacillati</taxon>
        <taxon>Bacillota</taxon>
        <taxon>Erysipelotrichia</taxon>
        <taxon>Erysipelotrichales</taxon>
        <taxon>Erysipelotrichaceae</taxon>
        <taxon>Amedibacillus</taxon>
    </lineage>
</organism>
<dbReference type="InterPro" id="IPR000600">
    <property type="entry name" value="ROK"/>
</dbReference>
<evidence type="ECO:0000256" key="1">
    <source>
        <dbReference type="ARBA" id="ARBA00006479"/>
    </source>
</evidence>
<dbReference type="CDD" id="cd24152">
    <property type="entry name" value="ASKHA_NBD_ROK-like"/>
    <property type="match status" value="1"/>
</dbReference>
<name>A0A7G9GTL8_9FIRM</name>
<proteinExistence type="inferred from homology"/>
<dbReference type="Pfam" id="PF00480">
    <property type="entry name" value="ROK"/>
    <property type="match status" value="1"/>
</dbReference>
<dbReference type="EMBL" id="CP060636">
    <property type="protein sequence ID" value="QNM14150.1"/>
    <property type="molecule type" value="Genomic_DNA"/>
</dbReference>
<evidence type="ECO:0000313" key="3">
    <source>
        <dbReference type="Proteomes" id="UP000515856"/>
    </source>
</evidence>
<dbReference type="InterPro" id="IPR043129">
    <property type="entry name" value="ATPase_NBD"/>
</dbReference>
<keyword evidence="3" id="KW-1185">Reference proteome</keyword>
<sequence>MKIAVFDVGGTYIKYACSDEQGNLSHKGKIKTPQSREAFYDVVEEIINKLGAVEGLAFSLPGFIDAKQGYISVGGSLRYHDNCHFVKDMEAHMKLPVSIQNDAKCAALAQIWKGNQINENAVVLVFGTGVGGALIQQGQLYDGSHFMAMELSCIIQGDIATQGLQATLGNRFSIPNLMDRIAEKLHLEHIEGEKAFQLLREGNEVVKAEMLAYSRTLALQLFNFQCCFDPDIFYIGGGISAQPAFISLIQQAVDGLLEKIPFALPPIQVKQMCHQADANLIGAVYQYLRNHEA</sequence>
<dbReference type="PANTHER" id="PTHR18964">
    <property type="entry name" value="ROK (REPRESSOR, ORF, KINASE) FAMILY"/>
    <property type="match status" value="1"/>
</dbReference>
<dbReference type="SUPFAM" id="SSF53067">
    <property type="entry name" value="Actin-like ATPase domain"/>
    <property type="match status" value="1"/>
</dbReference>
<comment type="similarity">
    <text evidence="1">Belongs to the ROK (NagC/XylR) family.</text>
</comment>
<evidence type="ECO:0000313" key="2">
    <source>
        <dbReference type="EMBL" id="QNM14150.1"/>
    </source>
</evidence>
<dbReference type="KEGG" id="ehn:H9Q80_09550"/>
<protein>
    <submittedName>
        <fullName evidence="2">ROK family protein</fullName>
    </submittedName>
</protein>